<dbReference type="EMBL" id="JAAALK010000287">
    <property type="protein sequence ID" value="KAG8056799.1"/>
    <property type="molecule type" value="Genomic_DNA"/>
</dbReference>
<protein>
    <submittedName>
        <fullName evidence="2">Uncharacterized protein</fullName>
    </submittedName>
</protein>
<evidence type="ECO:0000256" key="1">
    <source>
        <dbReference type="SAM" id="MobiDB-lite"/>
    </source>
</evidence>
<dbReference type="AlphaFoldDB" id="A0A8J5SKB1"/>
<comment type="caution">
    <text evidence="2">The sequence shown here is derived from an EMBL/GenBank/DDBJ whole genome shotgun (WGS) entry which is preliminary data.</text>
</comment>
<feature type="region of interest" description="Disordered" evidence="1">
    <location>
        <begin position="40"/>
        <end position="116"/>
    </location>
</feature>
<reference evidence="2" key="2">
    <citation type="submission" date="2021-02" db="EMBL/GenBank/DDBJ databases">
        <authorList>
            <person name="Kimball J.A."/>
            <person name="Haas M.W."/>
            <person name="Macchietto M."/>
            <person name="Kono T."/>
            <person name="Duquette J."/>
            <person name="Shao M."/>
        </authorList>
    </citation>
    <scope>NUCLEOTIDE SEQUENCE</scope>
    <source>
        <tissue evidence="2">Fresh leaf tissue</tissue>
    </source>
</reference>
<dbReference type="Proteomes" id="UP000729402">
    <property type="component" value="Unassembled WGS sequence"/>
</dbReference>
<accession>A0A8J5SKB1</accession>
<name>A0A8J5SKB1_ZIZPA</name>
<keyword evidence="3" id="KW-1185">Reference proteome</keyword>
<feature type="compositionally biased region" description="Basic and acidic residues" evidence="1">
    <location>
        <begin position="58"/>
        <end position="67"/>
    </location>
</feature>
<feature type="compositionally biased region" description="Basic residues" evidence="1">
    <location>
        <begin position="105"/>
        <end position="116"/>
    </location>
</feature>
<gene>
    <name evidence="2" type="ORF">GUJ93_ZPchr0002g26301</name>
</gene>
<sequence length="116" mass="12767">MRRCGFFFYGNMACLCAVRDAVRARRGRGRREVRHDLEDRRARGVSRSRRGAPCARALMERERERGRGSCRQVARAAGGLLGEPVARPGSLSGTGGDAPVGVLPRRPRAAGRRGRH</sequence>
<evidence type="ECO:0000313" key="2">
    <source>
        <dbReference type="EMBL" id="KAG8056799.1"/>
    </source>
</evidence>
<proteinExistence type="predicted"/>
<reference evidence="2" key="1">
    <citation type="journal article" date="2021" name="bioRxiv">
        <title>Whole Genome Assembly and Annotation of Northern Wild Rice, Zizania palustris L., Supports a Whole Genome Duplication in the Zizania Genus.</title>
        <authorList>
            <person name="Haas M."/>
            <person name="Kono T."/>
            <person name="Macchietto M."/>
            <person name="Millas R."/>
            <person name="McGilp L."/>
            <person name="Shao M."/>
            <person name="Duquette J."/>
            <person name="Hirsch C.N."/>
            <person name="Kimball J."/>
        </authorList>
    </citation>
    <scope>NUCLEOTIDE SEQUENCE</scope>
    <source>
        <tissue evidence="2">Fresh leaf tissue</tissue>
    </source>
</reference>
<organism evidence="2 3">
    <name type="scientific">Zizania palustris</name>
    <name type="common">Northern wild rice</name>
    <dbReference type="NCBI Taxonomy" id="103762"/>
    <lineage>
        <taxon>Eukaryota</taxon>
        <taxon>Viridiplantae</taxon>
        <taxon>Streptophyta</taxon>
        <taxon>Embryophyta</taxon>
        <taxon>Tracheophyta</taxon>
        <taxon>Spermatophyta</taxon>
        <taxon>Magnoliopsida</taxon>
        <taxon>Liliopsida</taxon>
        <taxon>Poales</taxon>
        <taxon>Poaceae</taxon>
        <taxon>BOP clade</taxon>
        <taxon>Oryzoideae</taxon>
        <taxon>Oryzeae</taxon>
        <taxon>Zizaniinae</taxon>
        <taxon>Zizania</taxon>
    </lineage>
</organism>
<evidence type="ECO:0000313" key="3">
    <source>
        <dbReference type="Proteomes" id="UP000729402"/>
    </source>
</evidence>